<sequence>MVEKGVAPNVVTCGTFIEIYCKEGNFAEAERFLGNMDKKGVVPNIVAYNTLIDAYSKKEKVKQAHVLKSKMIEKGIMPDVFTYTSLIHGECIVGKVDKALKLFNEMLVKGIRSVKTYTAIICGLSKEGRADEAFKLYDEMLRMGLTPDDRVFAALVGSLHKPGSHVAVKQNEYGEPKIDTPDASSWPNNDILVLGNIYKPRKERWLIHDDTSGTVATYETIHQDIYNVTEEKRASLILLPFHKELNSEGVLETANNAFGDINKNVLQEPPCSVGILVNRGFRPLSKTTMNIIMVFIRGPDDRKALSIAWRIDRITVKKGVCRSRKSWSNGNICCLKMPLGNFFMILNNAIPRSNLEDKELLFSSGQDCEGQLPWHFHYQLRHRSSGKSIELTPETGTLIGE</sequence>
<dbReference type="Proteomes" id="UP001189624">
    <property type="component" value="Chromosome 7"/>
</dbReference>
<dbReference type="Gramene" id="rna-AYBTSS11_LOCUS21515">
    <property type="protein sequence ID" value="CAJ1968069.1"/>
    <property type="gene ID" value="gene-AYBTSS11_LOCUS21515"/>
</dbReference>
<reference evidence="5" key="1">
    <citation type="submission" date="2023-10" db="EMBL/GenBank/DDBJ databases">
        <authorList>
            <person name="Domelevo Entfellner J.-B."/>
        </authorList>
    </citation>
    <scope>NUCLEOTIDE SEQUENCE</scope>
</reference>
<evidence type="ECO:0000313" key="5">
    <source>
        <dbReference type="EMBL" id="CAJ1968069.1"/>
    </source>
</evidence>
<dbReference type="EMBL" id="OY731404">
    <property type="protein sequence ID" value="CAJ1968069.1"/>
    <property type="molecule type" value="Genomic_DNA"/>
</dbReference>
<name>A0AA86SVW9_9FABA</name>
<proteinExistence type="inferred from homology"/>
<organism evidence="5 6">
    <name type="scientific">Sphenostylis stenocarpa</name>
    <dbReference type="NCBI Taxonomy" id="92480"/>
    <lineage>
        <taxon>Eukaryota</taxon>
        <taxon>Viridiplantae</taxon>
        <taxon>Streptophyta</taxon>
        <taxon>Embryophyta</taxon>
        <taxon>Tracheophyta</taxon>
        <taxon>Spermatophyta</taxon>
        <taxon>Magnoliopsida</taxon>
        <taxon>eudicotyledons</taxon>
        <taxon>Gunneridae</taxon>
        <taxon>Pentapetalae</taxon>
        <taxon>rosids</taxon>
        <taxon>fabids</taxon>
        <taxon>Fabales</taxon>
        <taxon>Fabaceae</taxon>
        <taxon>Papilionoideae</taxon>
        <taxon>50 kb inversion clade</taxon>
        <taxon>NPAAA clade</taxon>
        <taxon>indigoferoid/millettioid clade</taxon>
        <taxon>Phaseoleae</taxon>
        <taxon>Sphenostylis</taxon>
    </lineage>
</organism>
<evidence type="ECO:0000259" key="4">
    <source>
        <dbReference type="Pfam" id="PF23256"/>
    </source>
</evidence>
<dbReference type="Pfam" id="PF13041">
    <property type="entry name" value="PPR_2"/>
    <property type="match status" value="2"/>
</dbReference>
<dbReference type="InterPro" id="IPR057291">
    <property type="entry name" value="CHX17_2nd"/>
</dbReference>
<dbReference type="InterPro" id="IPR051114">
    <property type="entry name" value="Mito_RNA_Proc_CCM1"/>
</dbReference>
<dbReference type="InterPro" id="IPR002885">
    <property type="entry name" value="PPR_rpt"/>
</dbReference>
<dbReference type="GO" id="GO:0007005">
    <property type="term" value="P:mitochondrion organization"/>
    <property type="evidence" value="ECO:0007669"/>
    <property type="project" value="TreeGrafter"/>
</dbReference>
<dbReference type="GO" id="GO:0005739">
    <property type="term" value="C:mitochondrion"/>
    <property type="evidence" value="ECO:0007669"/>
    <property type="project" value="TreeGrafter"/>
</dbReference>
<dbReference type="AlphaFoldDB" id="A0AA86SVW9"/>
<evidence type="ECO:0000313" key="6">
    <source>
        <dbReference type="Proteomes" id="UP001189624"/>
    </source>
</evidence>
<dbReference type="SUPFAM" id="SSF81901">
    <property type="entry name" value="HCP-like"/>
    <property type="match status" value="1"/>
</dbReference>
<dbReference type="NCBIfam" id="TIGR00756">
    <property type="entry name" value="PPR"/>
    <property type="match status" value="4"/>
</dbReference>
<feature type="repeat" description="PPR" evidence="3">
    <location>
        <begin position="44"/>
        <end position="78"/>
    </location>
</feature>
<dbReference type="PROSITE" id="PS51375">
    <property type="entry name" value="PPR"/>
    <property type="match status" value="4"/>
</dbReference>
<keyword evidence="2" id="KW-0677">Repeat</keyword>
<dbReference type="PANTHER" id="PTHR47934:SF2">
    <property type="entry name" value="OS07G0671200 PROTEIN"/>
    <property type="match status" value="1"/>
</dbReference>
<evidence type="ECO:0000256" key="3">
    <source>
        <dbReference type="PROSITE-ProRule" id="PRU00708"/>
    </source>
</evidence>
<feature type="repeat" description="PPR" evidence="3">
    <location>
        <begin position="9"/>
        <end position="43"/>
    </location>
</feature>
<feature type="domain" description="Cation/H(+) antiporter central" evidence="4">
    <location>
        <begin position="215"/>
        <end position="281"/>
    </location>
</feature>
<feature type="repeat" description="PPR" evidence="3">
    <location>
        <begin position="79"/>
        <end position="109"/>
    </location>
</feature>
<evidence type="ECO:0000256" key="2">
    <source>
        <dbReference type="ARBA" id="ARBA00022737"/>
    </source>
</evidence>
<evidence type="ECO:0000256" key="1">
    <source>
        <dbReference type="ARBA" id="ARBA00007626"/>
    </source>
</evidence>
<protein>
    <recommendedName>
        <fullName evidence="4">Cation/H(+) antiporter central domain-containing protein</fullName>
    </recommendedName>
</protein>
<dbReference type="GO" id="GO:0006396">
    <property type="term" value="P:RNA processing"/>
    <property type="evidence" value="ECO:0007669"/>
    <property type="project" value="TreeGrafter"/>
</dbReference>
<dbReference type="PANTHER" id="PTHR47934">
    <property type="entry name" value="PENTATRICOPEPTIDE REPEAT-CONTAINING PROTEIN PET309, MITOCHONDRIAL"/>
    <property type="match status" value="1"/>
</dbReference>
<dbReference type="InterPro" id="IPR011990">
    <property type="entry name" value="TPR-like_helical_dom_sf"/>
</dbReference>
<accession>A0AA86SVW9</accession>
<dbReference type="Pfam" id="PF23256">
    <property type="entry name" value="CHX17_2nd"/>
    <property type="match status" value="1"/>
</dbReference>
<dbReference type="Gene3D" id="1.25.40.10">
    <property type="entry name" value="Tetratricopeptide repeat domain"/>
    <property type="match status" value="2"/>
</dbReference>
<feature type="repeat" description="PPR" evidence="3">
    <location>
        <begin position="113"/>
        <end position="147"/>
    </location>
</feature>
<keyword evidence="6" id="KW-1185">Reference proteome</keyword>
<dbReference type="GO" id="GO:0003729">
    <property type="term" value="F:mRNA binding"/>
    <property type="evidence" value="ECO:0007669"/>
    <property type="project" value="TreeGrafter"/>
</dbReference>
<dbReference type="Pfam" id="PF12854">
    <property type="entry name" value="PPR_1"/>
    <property type="match status" value="1"/>
</dbReference>
<comment type="similarity">
    <text evidence="1">Belongs to the PPR family. P subfamily.</text>
</comment>
<gene>
    <name evidence="5" type="ORF">AYBTSS11_LOCUS21515</name>
</gene>